<gene>
    <name evidence="2" type="ORF">EUA98_07085</name>
</gene>
<protein>
    <submittedName>
        <fullName evidence="2">N-acetyltransferase</fullName>
    </submittedName>
</protein>
<evidence type="ECO:0000313" key="3">
    <source>
        <dbReference type="Proteomes" id="UP000293764"/>
    </source>
</evidence>
<dbReference type="EMBL" id="SDWW01000013">
    <property type="protein sequence ID" value="RYV51722.1"/>
    <property type="molecule type" value="Genomic_DNA"/>
</dbReference>
<dbReference type="Pfam" id="PF13302">
    <property type="entry name" value="Acetyltransf_3"/>
    <property type="match status" value="1"/>
</dbReference>
<dbReference type="Proteomes" id="UP000293764">
    <property type="component" value="Unassembled WGS sequence"/>
</dbReference>
<name>A0A4Q5N0P0_9MICO</name>
<organism evidence="2 3">
    <name type="scientific">Pengzhenrongella frigida</name>
    <dbReference type="NCBI Taxonomy" id="1259133"/>
    <lineage>
        <taxon>Bacteria</taxon>
        <taxon>Bacillati</taxon>
        <taxon>Actinomycetota</taxon>
        <taxon>Actinomycetes</taxon>
        <taxon>Micrococcales</taxon>
        <taxon>Pengzhenrongella</taxon>
    </lineage>
</organism>
<keyword evidence="2" id="KW-0808">Transferase</keyword>
<evidence type="ECO:0000259" key="1">
    <source>
        <dbReference type="PROSITE" id="PS51186"/>
    </source>
</evidence>
<dbReference type="PANTHER" id="PTHR43441:SF6">
    <property type="entry name" value="N-ACETYLTRANSFERASE DOMAIN-CONTAINING PROTEIN"/>
    <property type="match status" value="1"/>
</dbReference>
<dbReference type="SUPFAM" id="SSF55729">
    <property type="entry name" value="Acyl-CoA N-acyltransferases (Nat)"/>
    <property type="match status" value="1"/>
</dbReference>
<reference evidence="2 3" key="1">
    <citation type="submission" date="2019-01" db="EMBL/GenBank/DDBJ databases">
        <title>Novel species of Cellulomonas.</title>
        <authorList>
            <person name="Liu Q."/>
            <person name="Xin Y.-H."/>
        </authorList>
    </citation>
    <scope>NUCLEOTIDE SEQUENCE [LARGE SCALE GENOMIC DNA]</scope>
    <source>
        <strain evidence="2 3">HLT2-17</strain>
    </source>
</reference>
<sequence length="176" mass="18880">MRLVQLPAAAIHALAARDLAAANAAAPIALTRFFVEGADAGVWRMRSRQIEDDPTSADWVTRVIWDVTAQIAVGRAGYHGPPDATGMVEVGYSVDPGCRRRGYARAALEALLDRGAREPAVRTVRATISPGNDASRALVLQYGFAEVGEQWDDEDGLETIFEVSAATFRAAQLSGR</sequence>
<dbReference type="InterPro" id="IPR016181">
    <property type="entry name" value="Acyl_CoA_acyltransferase"/>
</dbReference>
<dbReference type="CDD" id="cd04301">
    <property type="entry name" value="NAT_SF"/>
    <property type="match status" value="1"/>
</dbReference>
<comment type="caution">
    <text evidence="2">The sequence shown here is derived from an EMBL/GenBank/DDBJ whole genome shotgun (WGS) entry which is preliminary data.</text>
</comment>
<feature type="domain" description="N-acetyltransferase" evidence="1">
    <location>
        <begin position="17"/>
        <end position="166"/>
    </location>
</feature>
<dbReference type="PANTHER" id="PTHR43441">
    <property type="entry name" value="RIBOSOMAL-PROTEIN-SERINE ACETYLTRANSFERASE"/>
    <property type="match status" value="1"/>
</dbReference>
<dbReference type="GO" id="GO:0005737">
    <property type="term" value="C:cytoplasm"/>
    <property type="evidence" value="ECO:0007669"/>
    <property type="project" value="TreeGrafter"/>
</dbReference>
<dbReference type="GO" id="GO:1990189">
    <property type="term" value="F:protein N-terminal-serine acetyltransferase activity"/>
    <property type="evidence" value="ECO:0007669"/>
    <property type="project" value="TreeGrafter"/>
</dbReference>
<dbReference type="AlphaFoldDB" id="A0A4Q5N0P0"/>
<dbReference type="PROSITE" id="PS51186">
    <property type="entry name" value="GNAT"/>
    <property type="match status" value="1"/>
</dbReference>
<evidence type="ECO:0000313" key="2">
    <source>
        <dbReference type="EMBL" id="RYV51722.1"/>
    </source>
</evidence>
<proteinExistence type="predicted"/>
<accession>A0A4Q5N0P0</accession>
<dbReference type="GO" id="GO:0008999">
    <property type="term" value="F:protein-N-terminal-alanine acetyltransferase activity"/>
    <property type="evidence" value="ECO:0007669"/>
    <property type="project" value="TreeGrafter"/>
</dbReference>
<dbReference type="Gene3D" id="3.40.630.30">
    <property type="match status" value="1"/>
</dbReference>
<dbReference type="InterPro" id="IPR000182">
    <property type="entry name" value="GNAT_dom"/>
</dbReference>
<keyword evidence="3" id="KW-1185">Reference proteome</keyword>
<dbReference type="InterPro" id="IPR051908">
    <property type="entry name" value="Ribosomal_N-acetyltransferase"/>
</dbReference>
<dbReference type="OrthoDB" id="2061990at2"/>